<evidence type="ECO:0000313" key="3">
    <source>
        <dbReference type="Proteomes" id="UP000789595"/>
    </source>
</evidence>
<feature type="region of interest" description="Disordered" evidence="1">
    <location>
        <begin position="190"/>
        <end position="224"/>
    </location>
</feature>
<sequence>MEDFPSMDAYLAQAPAPSLTGQPPHSMSEREIEALDAEALARKEEALRRMNAALDAEMPDLAEVDAVIARAARDEAILAAPKPRAAPPRSPSRREQWLDTAARVASPPRAPRPRTGETRWRSARPDEAPLSTESPPRTADFAWLGGERGATPDDSKLPEDARKRLRQAEHKALKSDLEAAHKRIASLQRELAASEKENGTLERSLKDVQRDRDRCRDKGQTDAAAREKAEEACAAAKKELIDLKRELRDMNKKGQTQQRAASSESVRLQRALEDVDKLKATITKLKTELRDGEKDRRTERDKLDQRCKRLERQKAEVLAAFRKQMKLIDILKRQKVHMEAARLLNFTEEEFMRVVNWDDGAEKAPVDTAARNRAAKKPAVQ</sequence>
<dbReference type="OrthoDB" id="269872at2759"/>
<feature type="region of interest" description="Disordered" evidence="1">
    <location>
        <begin position="75"/>
        <end position="163"/>
    </location>
</feature>
<proteinExistence type="predicted"/>
<accession>A0A8J2SQV8</accession>
<organism evidence="2 3">
    <name type="scientific">Pelagomonas calceolata</name>
    <dbReference type="NCBI Taxonomy" id="35677"/>
    <lineage>
        <taxon>Eukaryota</taxon>
        <taxon>Sar</taxon>
        <taxon>Stramenopiles</taxon>
        <taxon>Ochrophyta</taxon>
        <taxon>Pelagophyceae</taxon>
        <taxon>Pelagomonadales</taxon>
        <taxon>Pelagomonadaceae</taxon>
        <taxon>Pelagomonas</taxon>
    </lineage>
</organism>
<comment type="caution">
    <text evidence="2">The sequence shown here is derived from an EMBL/GenBank/DDBJ whole genome shotgun (WGS) entry which is preliminary data.</text>
</comment>
<name>A0A8J2SQV8_9STRA</name>
<dbReference type="EMBL" id="CAKKNE010000004">
    <property type="protein sequence ID" value="CAH0375093.1"/>
    <property type="molecule type" value="Genomic_DNA"/>
</dbReference>
<evidence type="ECO:0000256" key="1">
    <source>
        <dbReference type="SAM" id="MobiDB-lite"/>
    </source>
</evidence>
<gene>
    <name evidence="2" type="ORF">PECAL_4P24140</name>
</gene>
<feature type="compositionally biased region" description="Basic and acidic residues" evidence="1">
    <location>
        <begin position="114"/>
        <end position="127"/>
    </location>
</feature>
<dbReference type="PANTHER" id="PTHR23313">
    <property type="entry name" value="TSEC1-RELATED"/>
    <property type="match status" value="1"/>
</dbReference>
<feature type="compositionally biased region" description="Basic and acidic residues" evidence="1">
    <location>
        <begin position="150"/>
        <end position="163"/>
    </location>
</feature>
<evidence type="ECO:0008006" key="4">
    <source>
        <dbReference type="Google" id="ProtNLM"/>
    </source>
</evidence>
<dbReference type="PANTHER" id="PTHR23313:SF0">
    <property type="entry name" value="TESTIS-EXPRESSED PROTEIN 9"/>
    <property type="match status" value="1"/>
</dbReference>
<protein>
    <recommendedName>
        <fullName evidence="4">Testis-expressed sequence 9 protein</fullName>
    </recommendedName>
</protein>
<feature type="region of interest" description="Disordered" evidence="1">
    <location>
        <begin position="362"/>
        <end position="381"/>
    </location>
</feature>
<reference evidence="2" key="1">
    <citation type="submission" date="2021-11" db="EMBL/GenBank/DDBJ databases">
        <authorList>
            <consortium name="Genoscope - CEA"/>
            <person name="William W."/>
        </authorList>
    </citation>
    <scope>NUCLEOTIDE SEQUENCE</scope>
</reference>
<feature type="region of interest" description="Disordered" evidence="1">
    <location>
        <begin position="1"/>
        <end position="29"/>
    </location>
</feature>
<feature type="compositionally biased region" description="Basic and acidic residues" evidence="1">
    <location>
        <begin position="192"/>
        <end position="224"/>
    </location>
</feature>
<dbReference type="Proteomes" id="UP000789595">
    <property type="component" value="Unassembled WGS sequence"/>
</dbReference>
<keyword evidence="3" id="KW-1185">Reference proteome</keyword>
<evidence type="ECO:0000313" key="2">
    <source>
        <dbReference type="EMBL" id="CAH0375093.1"/>
    </source>
</evidence>
<dbReference type="AlphaFoldDB" id="A0A8J2SQV8"/>